<keyword evidence="2" id="KW-1185">Reference proteome</keyword>
<evidence type="ECO:0000313" key="1">
    <source>
        <dbReference type="EMBL" id="KAI4338791.1"/>
    </source>
</evidence>
<reference evidence="2" key="1">
    <citation type="journal article" date="2023" name="Front. Plant Sci.">
        <title>Chromosomal-level genome assembly of Melastoma candidum provides insights into trichome evolution.</title>
        <authorList>
            <person name="Zhong Y."/>
            <person name="Wu W."/>
            <person name="Sun C."/>
            <person name="Zou P."/>
            <person name="Liu Y."/>
            <person name="Dai S."/>
            <person name="Zhou R."/>
        </authorList>
    </citation>
    <scope>NUCLEOTIDE SEQUENCE [LARGE SCALE GENOMIC DNA]</scope>
</reference>
<organism evidence="1 2">
    <name type="scientific">Melastoma candidum</name>
    <dbReference type="NCBI Taxonomy" id="119954"/>
    <lineage>
        <taxon>Eukaryota</taxon>
        <taxon>Viridiplantae</taxon>
        <taxon>Streptophyta</taxon>
        <taxon>Embryophyta</taxon>
        <taxon>Tracheophyta</taxon>
        <taxon>Spermatophyta</taxon>
        <taxon>Magnoliopsida</taxon>
        <taxon>eudicotyledons</taxon>
        <taxon>Gunneridae</taxon>
        <taxon>Pentapetalae</taxon>
        <taxon>rosids</taxon>
        <taxon>malvids</taxon>
        <taxon>Myrtales</taxon>
        <taxon>Melastomataceae</taxon>
        <taxon>Melastomatoideae</taxon>
        <taxon>Melastomateae</taxon>
        <taxon>Melastoma</taxon>
    </lineage>
</organism>
<proteinExistence type="predicted"/>
<protein>
    <submittedName>
        <fullName evidence="1">Uncharacterized protein</fullName>
    </submittedName>
</protein>
<comment type="caution">
    <text evidence="1">The sequence shown here is derived from an EMBL/GenBank/DDBJ whole genome shotgun (WGS) entry which is preliminary data.</text>
</comment>
<dbReference type="Proteomes" id="UP001057402">
    <property type="component" value="Chromosome 7"/>
</dbReference>
<name>A0ACB9NVB8_9MYRT</name>
<sequence>MGGGTSPFFPNDTAPILTSSSSSCSYNMKFPAPANSHHQCQIPGSSASAFPGGMVRTSALGPVPSASEVDKAICSLLGFCHGTSSEGWMDSLIGSEPRMLISSGLERFRRALHLLQTEPAFKMLVTSLASDKAFWDAVMNNEAVREVQHLLSTGENGRPRISEDVNLARNILSWFLEMLREKIMELVDKFKSLVNELMQPCIVTSITSNKEKAENKAILEEKVRSSFVLSVVILFIVVLARMTGT</sequence>
<evidence type="ECO:0000313" key="2">
    <source>
        <dbReference type="Proteomes" id="UP001057402"/>
    </source>
</evidence>
<accession>A0ACB9NVB8</accession>
<gene>
    <name evidence="1" type="ORF">MLD38_023804</name>
</gene>
<dbReference type="EMBL" id="CM042886">
    <property type="protein sequence ID" value="KAI4338791.1"/>
    <property type="molecule type" value="Genomic_DNA"/>
</dbReference>